<proteinExistence type="predicted"/>
<reference evidence="1" key="1">
    <citation type="submission" date="2020-08" db="EMBL/GenBank/DDBJ databases">
        <title>Genome sequencing and assembly of the red palm weevil Rhynchophorus ferrugineus.</title>
        <authorList>
            <person name="Dias G.B."/>
            <person name="Bergman C.M."/>
            <person name="Manee M."/>
        </authorList>
    </citation>
    <scope>NUCLEOTIDE SEQUENCE</scope>
    <source>
        <strain evidence="1">AA-2017</strain>
        <tissue evidence="1">Whole larva</tissue>
    </source>
</reference>
<accession>A0A834M6I2</accession>
<comment type="caution">
    <text evidence="1">The sequence shown here is derived from an EMBL/GenBank/DDBJ whole genome shotgun (WGS) entry which is preliminary data.</text>
</comment>
<gene>
    <name evidence="1" type="ORF">GWI33_013573</name>
</gene>
<evidence type="ECO:0000313" key="1">
    <source>
        <dbReference type="EMBL" id="KAF7273731.1"/>
    </source>
</evidence>
<name>A0A834M6I2_RHYFE</name>
<dbReference type="EMBL" id="JAACXV010013318">
    <property type="protein sequence ID" value="KAF7273731.1"/>
    <property type="molecule type" value="Genomic_DNA"/>
</dbReference>
<keyword evidence="2" id="KW-1185">Reference proteome</keyword>
<protein>
    <submittedName>
        <fullName evidence="1">Uncharacterized protein</fullName>
    </submittedName>
</protein>
<dbReference type="AlphaFoldDB" id="A0A834M6I2"/>
<evidence type="ECO:0000313" key="2">
    <source>
        <dbReference type="Proteomes" id="UP000625711"/>
    </source>
</evidence>
<sequence>MAKGGSFWEGPDQNRYECIRYRSSRPVGIFLADMATCPRPSHASCAYSTLREICRMGPKWSSSSHSVDSDRLIMETSVPATGLVPSRHRRRLIGVTIRPWRRYPVDLTRFPY</sequence>
<dbReference type="Proteomes" id="UP000625711">
    <property type="component" value="Unassembled WGS sequence"/>
</dbReference>
<organism evidence="1 2">
    <name type="scientific">Rhynchophorus ferrugineus</name>
    <name type="common">Red palm weevil</name>
    <name type="synonym">Curculio ferrugineus</name>
    <dbReference type="NCBI Taxonomy" id="354439"/>
    <lineage>
        <taxon>Eukaryota</taxon>
        <taxon>Metazoa</taxon>
        <taxon>Ecdysozoa</taxon>
        <taxon>Arthropoda</taxon>
        <taxon>Hexapoda</taxon>
        <taxon>Insecta</taxon>
        <taxon>Pterygota</taxon>
        <taxon>Neoptera</taxon>
        <taxon>Endopterygota</taxon>
        <taxon>Coleoptera</taxon>
        <taxon>Polyphaga</taxon>
        <taxon>Cucujiformia</taxon>
        <taxon>Curculionidae</taxon>
        <taxon>Dryophthorinae</taxon>
        <taxon>Rhynchophorus</taxon>
    </lineage>
</organism>